<keyword evidence="3" id="KW-0472">Membrane</keyword>
<feature type="transmembrane region" description="Helical" evidence="3">
    <location>
        <begin position="799"/>
        <end position="823"/>
    </location>
</feature>
<dbReference type="OrthoDB" id="408631at2759"/>
<keyword evidence="3" id="KW-1133">Transmembrane helix</keyword>
<proteinExistence type="inferred from homology"/>
<dbReference type="SUPFAM" id="SSF53474">
    <property type="entry name" value="alpha/beta-Hydrolases"/>
    <property type="match status" value="1"/>
</dbReference>
<comment type="similarity">
    <text evidence="1">Belongs to the type-B carboxylesterase/lipase family.</text>
</comment>
<accession>A0A834VEH8</accession>
<organism evidence="5">
    <name type="scientific">Sarcoptes scabiei</name>
    <name type="common">Itch mite</name>
    <name type="synonym">Acarus scabiei</name>
    <dbReference type="NCBI Taxonomy" id="52283"/>
    <lineage>
        <taxon>Eukaryota</taxon>
        <taxon>Metazoa</taxon>
        <taxon>Ecdysozoa</taxon>
        <taxon>Arthropoda</taxon>
        <taxon>Chelicerata</taxon>
        <taxon>Arachnida</taxon>
        <taxon>Acari</taxon>
        <taxon>Acariformes</taxon>
        <taxon>Sarcoptiformes</taxon>
        <taxon>Astigmata</taxon>
        <taxon>Psoroptidia</taxon>
        <taxon>Sarcoptoidea</taxon>
        <taxon>Sarcoptidae</taxon>
        <taxon>Sarcoptinae</taxon>
        <taxon>Sarcoptes</taxon>
    </lineage>
</organism>
<reference evidence="6" key="3">
    <citation type="submission" date="2022-06" db="UniProtKB">
        <authorList>
            <consortium name="EnsemblMetazoa"/>
        </authorList>
    </citation>
    <scope>IDENTIFICATION</scope>
</reference>
<feature type="domain" description="Carboxylesterase type B" evidence="4">
    <location>
        <begin position="215"/>
        <end position="729"/>
    </location>
</feature>
<dbReference type="Pfam" id="PF00135">
    <property type="entry name" value="COesterase"/>
    <property type="match status" value="1"/>
</dbReference>
<keyword evidence="2" id="KW-0325">Glycoprotein</keyword>
<evidence type="ECO:0000259" key="4">
    <source>
        <dbReference type="Pfam" id="PF00135"/>
    </source>
</evidence>
<keyword evidence="7" id="KW-1185">Reference proteome</keyword>
<keyword evidence="3" id="KW-0812">Transmembrane</keyword>
<evidence type="ECO:0000313" key="7">
    <source>
        <dbReference type="Proteomes" id="UP000070412"/>
    </source>
</evidence>
<dbReference type="InterPro" id="IPR002018">
    <property type="entry name" value="CarbesteraseB"/>
</dbReference>
<protein>
    <submittedName>
        <fullName evidence="5">Neuroligin-4, Y-linked</fullName>
    </submittedName>
</protein>
<dbReference type="Gene3D" id="3.40.50.1820">
    <property type="entry name" value="alpha/beta hydrolase"/>
    <property type="match status" value="1"/>
</dbReference>
<evidence type="ECO:0000256" key="1">
    <source>
        <dbReference type="ARBA" id="ARBA00005964"/>
    </source>
</evidence>
<dbReference type="PANTHER" id="PTHR43903">
    <property type="entry name" value="NEUROLIGIN"/>
    <property type="match status" value="1"/>
</dbReference>
<gene>
    <name evidence="5" type="ORF">SSS_2470</name>
</gene>
<dbReference type="EMBL" id="WVUK01000056">
    <property type="protein sequence ID" value="KAF7492675.1"/>
    <property type="molecule type" value="Genomic_DNA"/>
</dbReference>
<dbReference type="EnsemblMetazoa" id="SSS_2470s_mrna">
    <property type="protein sequence ID" value="KAF7492675.1"/>
    <property type="gene ID" value="SSS_2470"/>
</dbReference>
<dbReference type="AlphaFoldDB" id="A0A834VEH8"/>
<reference evidence="5" key="2">
    <citation type="submission" date="2020-01" db="EMBL/GenBank/DDBJ databases">
        <authorList>
            <person name="Korhonen P.K.K."/>
            <person name="Guangxu M.G."/>
            <person name="Wang T.W."/>
            <person name="Stroehlein A.J.S."/>
            <person name="Young N.D."/>
            <person name="Ang C.-S.A."/>
            <person name="Fernando D.W.F."/>
            <person name="Lu H.L."/>
            <person name="Taylor S.T."/>
            <person name="Ehtesham M.E.M."/>
            <person name="Najaraj S.H.N."/>
            <person name="Harsha G.H.G."/>
            <person name="Madugundu A.M."/>
            <person name="Renuse S.R."/>
            <person name="Holt D.H."/>
            <person name="Pandey A.P."/>
            <person name="Papenfuss A.P."/>
            <person name="Gasser R.B.G."/>
            <person name="Fischer K.F."/>
        </authorList>
    </citation>
    <scope>NUCLEOTIDE SEQUENCE</scope>
    <source>
        <strain evidence="5">SSS_KF_BRIS2020</strain>
    </source>
</reference>
<sequence length="956" mass="110179">MSSKSIEIIDQTYRSRYRFRSKKSVHKFQSNSFVSYQHIHFPSNHHQILSASDIKPSTTISTSHRNNSLIVNLVLVICFVPSGQADIYTGDRPIDRYFTARPRPIENYDQWGHYPLPFLDPNRPLESINKYDPKYSAVTPNSFNRYQIEDPGDLRCKEAVKEGLLEFVTVSTPYGNVEGRVVYLCDEPTVPLEERPRPAQYDPLSNPNKYRPITQFRRNVTTFLGIPYAKPPTRQNKLRFKRTLVPDQWGSIRADRYRAACPQYKQYVHADYGIPFTDEDCLYMNIFTPWAATRTRSQYPVMIYIHGGHFDHGTGNIFPGHMLAASQEVIVVTFNYRLGLLGFLATSDNSSAGNYGLFDQMQAISFVREIIENFNGDPNQITLFGPDSGAASAGLLALSPLTRKLIKRVIAQSGSAVAEWAFIKDPLYMRNNTVIAGRAFGCSTRSSYILVECLKSRSATDFTTTEIKPEVGWLAWAPVIDRFTRRFDSQFLPELPDEVLSRKAFKFDENFAYMSGITKDEGSQSLFANEELRKKNYHIDKEEFAKNVRNFVRIYNYTLDQQRLIDAISFMYSPWNDPDNETLIRQGLIDMITDSWYISANDKMVKLMLKNNVVTYMYLLNYTIQGLNLPSWIGVPHDTEYLLASGAPFMDARFYPKALNLELAQWTEQDRNISQLIMETWANFAKKPVCKPGGTWNCGPTPYAMFNTVIWRPMALNNLQYLAINSTNYTNNLPLTTDWESNDWTLITNPYSTSTMWRNYKQKSAQFWNSYIKQLVGSIPITWMPTVEPYMDELRIYRAATWSVLATLIVLLLITLICSCLYCRTKRSSYYTNEIQNSLNNDDQSDSSYRYGNAAIDEYVPIPVLHHQQPYAPPSTRANSESNLSHLQPTRLRATIISNNNDYATRNTTDLNHQDQFDGNHHNLFFQQNQKQSKQFPNKSMEKLYQTNTLNRHTQV</sequence>
<evidence type="ECO:0000313" key="6">
    <source>
        <dbReference type="EnsemblMetazoa" id="KAF7492675.1"/>
    </source>
</evidence>
<name>A0A834VEH8_SARSC</name>
<evidence type="ECO:0000313" key="5">
    <source>
        <dbReference type="EMBL" id="KAF7492675.1"/>
    </source>
</evidence>
<dbReference type="OMA" id="CRAKSKH"/>
<evidence type="ECO:0000256" key="3">
    <source>
        <dbReference type="SAM" id="Phobius"/>
    </source>
</evidence>
<evidence type="ECO:0000256" key="2">
    <source>
        <dbReference type="ARBA" id="ARBA00023180"/>
    </source>
</evidence>
<dbReference type="InterPro" id="IPR029058">
    <property type="entry name" value="AB_hydrolase_fold"/>
</dbReference>
<dbReference type="Proteomes" id="UP000070412">
    <property type="component" value="Unassembled WGS sequence"/>
</dbReference>
<reference evidence="7" key="1">
    <citation type="journal article" date="2020" name="PLoS Negl. Trop. Dis.">
        <title>High-quality nuclear genome for Sarcoptes scabiei-A critical resource for a neglected parasite.</title>
        <authorList>
            <person name="Korhonen P.K."/>
            <person name="Gasser R.B."/>
            <person name="Ma G."/>
            <person name="Wang T."/>
            <person name="Stroehlein A.J."/>
            <person name="Young N.D."/>
            <person name="Ang C.S."/>
            <person name="Fernando D.D."/>
            <person name="Lu H.C."/>
            <person name="Taylor S."/>
            <person name="Reynolds S.L."/>
            <person name="Mofiz E."/>
            <person name="Najaraj S.H."/>
            <person name="Gowda H."/>
            <person name="Madugundu A."/>
            <person name="Renuse S."/>
            <person name="Holt D."/>
            <person name="Pandey A."/>
            <person name="Papenfuss A.T."/>
            <person name="Fischer K."/>
        </authorList>
    </citation>
    <scope>NUCLEOTIDE SEQUENCE [LARGE SCALE GENOMIC DNA]</scope>
</reference>
<dbReference type="InterPro" id="IPR051093">
    <property type="entry name" value="Neuroligin/BSAL"/>
</dbReference>